<dbReference type="Proteomes" id="UP000005240">
    <property type="component" value="Unassembled WGS sequence"/>
</dbReference>
<dbReference type="AlphaFoldDB" id="A0A180H0A7"/>
<evidence type="ECO:0000313" key="4">
    <source>
        <dbReference type="Proteomes" id="UP000005240"/>
    </source>
</evidence>
<reference evidence="2" key="2">
    <citation type="submission" date="2016-05" db="EMBL/GenBank/DDBJ databases">
        <title>Comparative analysis highlights variable genome content of wheat rusts and divergence of the mating loci.</title>
        <authorList>
            <person name="Cuomo C.A."/>
            <person name="Bakkeren G."/>
            <person name="Szabo L."/>
            <person name="Khalil H."/>
            <person name="Joly D."/>
            <person name="Goldberg J."/>
            <person name="Young S."/>
            <person name="Zeng Q."/>
            <person name="Fellers J."/>
        </authorList>
    </citation>
    <scope>NUCLEOTIDE SEQUENCE [LARGE SCALE GENOMIC DNA]</scope>
    <source>
        <strain evidence="2">1-1 BBBD Race 1</strain>
    </source>
</reference>
<organism evidence="2">
    <name type="scientific">Puccinia triticina (isolate 1-1 / race 1 (BBBD))</name>
    <name type="common">Brown leaf rust fungus</name>
    <dbReference type="NCBI Taxonomy" id="630390"/>
    <lineage>
        <taxon>Eukaryota</taxon>
        <taxon>Fungi</taxon>
        <taxon>Dikarya</taxon>
        <taxon>Basidiomycota</taxon>
        <taxon>Pucciniomycotina</taxon>
        <taxon>Pucciniomycetes</taxon>
        <taxon>Pucciniales</taxon>
        <taxon>Pucciniaceae</taxon>
        <taxon>Puccinia</taxon>
    </lineage>
</organism>
<accession>A0A180H0A7</accession>
<name>A0A180H0A7_PUCT1</name>
<evidence type="ECO:0000313" key="3">
    <source>
        <dbReference type="EnsemblFungi" id="PTTG_25780-t43_1-p1"/>
    </source>
</evidence>
<evidence type="ECO:0000256" key="1">
    <source>
        <dbReference type="SAM" id="MobiDB-lite"/>
    </source>
</evidence>
<evidence type="ECO:0000313" key="2">
    <source>
        <dbReference type="EMBL" id="OAV98049.1"/>
    </source>
</evidence>
<sequence>MTNSEQSAPSSSPQNSSGELSPVDIYFHQLSSIDLEVFKELPPVCSDLDQTIVQAIMTDVCKFKRAGFQCIKSTKKTPRASLPLQSDWLKMIGESGNSSEGLEQVVGKVLDDPQATIRPPKRKN</sequence>
<reference evidence="3" key="4">
    <citation type="submission" date="2025-05" db="UniProtKB">
        <authorList>
            <consortium name="EnsemblFungi"/>
        </authorList>
    </citation>
    <scope>IDENTIFICATION</scope>
    <source>
        <strain evidence="3">isolate 1-1 / race 1 (BBBD)</strain>
    </source>
</reference>
<dbReference type="OrthoDB" id="2500970at2759"/>
<proteinExistence type="predicted"/>
<reference evidence="2" key="1">
    <citation type="submission" date="2009-11" db="EMBL/GenBank/DDBJ databases">
        <authorList>
            <consortium name="The Broad Institute Genome Sequencing Platform"/>
            <person name="Ward D."/>
            <person name="Feldgarden M."/>
            <person name="Earl A."/>
            <person name="Young S.K."/>
            <person name="Zeng Q."/>
            <person name="Koehrsen M."/>
            <person name="Alvarado L."/>
            <person name="Berlin A."/>
            <person name="Bochicchio J."/>
            <person name="Borenstein D."/>
            <person name="Chapman S.B."/>
            <person name="Chen Z."/>
            <person name="Engels R."/>
            <person name="Freedman E."/>
            <person name="Gellesch M."/>
            <person name="Goldberg J."/>
            <person name="Griggs A."/>
            <person name="Gujja S."/>
            <person name="Heilman E."/>
            <person name="Heiman D."/>
            <person name="Hepburn T."/>
            <person name="Howarth C."/>
            <person name="Jen D."/>
            <person name="Larson L."/>
            <person name="Lewis B."/>
            <person name="Mehta T."/>
            <person name="Park D."/>
            <person name="Pearson M."/>
            <person name="Roberts A."/>
            <person name="Saif S."/>
            <person name="Shea T."/>
            <person name="Shenoy N."/>
            <person name="Sisk P."/>
            <person name="Stolte C."/>
            <person name="Sykes S."/>
            <person name="Thomson T."/>
            <person name="Walk T."/>
            <person name="White J."/>
            <person name="Yandava C."/>
            <person name="Izard J."/>
            <person name="Baranova O.V."/>
            <person name="Blanton J.M."/>
            <person name="Tanner A.C."/>
            <person name="Dewhirst F.E."/>
            <person name="Haas B."/>
            <person name="Nusbaum C."/>
            <person name="Birren B."/>
        </authorList>
    </citation>
    <scope>NUCLEOTIDE SEQUENCE [LARGE SCALE GENOMIC DNA]</scope>
    <source>
        <strain evidence="2">1-1 BBBD Race 1</strain>
    </source>
</reference>
<reference evidence="3 4" key="3">
    <citation type="journal article" date="2017" name="G3 (Bethesda)">
        <title>Comparative analysis highlights variable genome content of wheat rusts and divergence of the mating loci.</title>
        <authorList>
            <person name="Cuomo C.A."/>
            <person name="Bakkeren G."/>
            <person name="Khalil H.B."/>
            <person name="Panwar V."/>
            <person name="Joly D."/>
            <person name="Linning R."/>
            <person name="Sakthikumar S."/>
            <person name="Song X."/>
            <person name="Adiconis X."/>
            <person name="Fan L."/>
            <person name="Goldberg J.M."/>
            <person name="Levin J.Z."/>
            <person name="Young S."/>
            <person name="Zeng Q."/>
            <person name="Anikster Y."/>
            <person name="Bruce M."/>
            <person name="Wang M."/>
            <person name="Yin C."/>
            <person name="McCallum B."/>
            <person name="Szabo L.J."/>
            <person name="Hulbert S."/>
            <person name="Chen X."/>
            <person name="Fellers J.P."/>
        </authorList>
    </citation>
    <scope>NUCLEOTIDE SEQUENCE</scope>
    <source>
        <strain evidence="3">isolate 1-1 / race 1 (BBBD)</strain>
        <strain evidence="4">Isolate 1-1 / race 1 (BBBD)</strain>
    </source>
</reference>
<dbReference type="VEuPathDB" id="FungiDB:PTTG_25780"/>
<feature type="region of interest" description="Disordered" evidence="1">
    <location>
        <begin position="1"/>
        <end position="20"/>
    </location>
</feature>
<gene>
    <name evidence="2" type="ORF">PTTG_25780</name>
</gene>
<dbReference type="EnsemblFungi" id="PTTG_25780-t43_1">
    <property type="protein sequence ID" value="PTTG_25780-t43_1-p1"/>
    <property type="gene ID" value="PTTG_25780"/>
</dbReference>
<dbReference type="EMBL" id="ADAS02000009">
    <property type="protein sequence ID" value="OAV98049.1"/>
    <property type="molecule type" value="Genomic_DNA"/>
</dbReference>
<protein>
    <submittedName>
        <fullName evidence="2 3">Uncharacterized protein</fullName>
    </submittedName>
</protein>
<keyword evidence="4" id="KW-1185">Reference proteome</keyword>